<dbReference type="RefSeq" id="WP_229998379.1">
    <property type="nucleotide sequence ID" value="NZ_JAJJMN010000001.1"/>
</dbReference>
<evidence type="ECO:0000313" key="3">
    <source>
        <dbReference type="Proteomes" id="UP001430700"/>
    </source>
</evidence>
<dbReference type="PROSITE" id="PS51192">
    <property type="entry name" value="HELICASE_ATP_BIND_1"/>
    <property type="match status" value="1"/>
</dbReference>
<keyword evidence="2" id="KW-0547">Nucleotide-binding</keyword>
<dbReference type="SMART" id="SM00491">
    <property type="entry name" value="HELICc2"/>
    <property type="match status" value="1"/>
</dbReference>
<organism evidence="2 3">
    <name type="scientific">Flavobacterium lipolyticum</name>
    <dbReference type="NCBI Taxonomy" id="2893754"/>
    <lineage>
        <taxon>Bacteria</taxon>
        <taxon>Pseudomonadati</taxon>
        <taxon>Bacteroidota</taxon>
        <taxon>Flavobacteriia</taxon>
        <taxon>Flavobacteriales</taxon>
        <taxon>Flavobacteriaceae</taxon>
        <taxon>Flavobacterium</taxon>
    </lineage>
</organism>
<reference evidence="2" key="1">
    <citation type="submission" date="2021-11" db="EMBL/GenBank/DDBJ databases">
        <title>Description of novel Flavobacterium species.</title>
        <authorList>
            <person name="Saticioglu I.B."/>
            <person name="Ay H."/>
            <person name="Altun S."/>
            <person name="Duman M."/>
        </authorList>
    </citation>
    <scope>NUCLEOTIDE SEQUENCE</scope>
    <source>
        <strain evidence="2">F-126</strain>
    </source>
</reference>
<keyword evidence="2" id="KW-0067">ATP-binding</keyword>
<keyword evidence="2" id="KW-0347">Helicase</keyword>
<dbReference type="GO" id="GO:0004386">
    <property type="term" value="F:helicase activity"/>
    <property type="evidence" value="ECO:0007669"/>
    <property type="project" value="UniProtKB-KW"/>
</dbReference>
<evidence type="ECO:0000313" key="2">
    <source>
        <dbReference type="EMBL" id="MCC9016360.1"/>
    </source>
</evidence>
<dbReference type="InterPro" id="IPR006555">
    <property type="entry name" value="ATP-dep_Helicase_C"/>
</dbReference>
<dbReference type="InterPro" id="IPR027417">
    <property type="entry name" value="P-loop_NTPase"/>
</dbReference>
<proteinExistence type="predicted"/>
<accession>A0ABS8LUW9</accession>
<dbReference type="SUPFAM" id="SSF52540">
    <property type="entry name" value="P-loop containing nucleoside triphosphate hydrolases"/>
    <property type="match status" value="1"/>
</dbReference>
<dbReference type="Pfam" id="PF00270">
    <property type="entry name" value="DEAD"/>
    <property type="match status" value="1"/>
</dbReference>
<dbReference type="InterPro" id="IPR014001">
    <property type="entry name" value="Helicase_ATP-bd"/>
</dbReference>
<keyword evidence="3" id="KW-1185">Reference proteome</keyword>
<protein>
    <submittedName>
        <fullName evidence="2">DEAD/DEAH box helicase family protein</fullName>
    </submittedName>
</protein>
<gene>
    <name evidence="2" type="ORF">LNQ34_01050</name>
</gene>
<dbReference type="InterPro" id="IPR011545">
    <property type="entry name" value="DEAD/DEAH_box_helicase_dom"/>
</dbReference>
<dbReference type="SMART" id="SM00487">
    <property type="entry name" value="DEXDc"/>
    <property type="match status" value="1"/>
</dbReference>
<comment type="caution">
    <text evidence="2">The sequence shown here is derived from an EMBL/GenBank/DDBJ whole genome shotgun (WGS) entry which is preliminary data.</text>
</comment>
<dbReference type="Gene3D" id="3.40.50.300">
    <property type="entry name" value="P-loop containing nucleotide triphosphate hydrolases"/>
    <property type="match status" value="2"/>
</dbReference>
<dbReference type="EMBL" id="JAJJMN010000001">
    <property type="protein sequence ID" value="MCC9016360.1"/>
    <property type="molecule type" value="Genomic_DNA"/>
</dbReference>
<sequence length="839" mass="95641">MNIFAKKLITIDDVDLSIHPIDIFQGLFHKEGYSYLRGIQEEVLNSWHLIRDQRDVLCKMNTGSGKTLVSLLMLHSKMNEGVGTALYLCPDRQLLDQAKKQAELYGIPVCEIDENNDFPTDFHNCKSILLCTFQKLFNSKSIFNRDQIKIGSIVIDDAHSCLDKARDTTTLNLPRKHEACERIIKIFEAEFKDQAPGTYRRLIDGDPFASILKVPYWAWFEREEEVTTLLNKFSSDDEFKFKWGLIADDLLSYDCYLGPKGIEIAPIHVPFQNVKSFFEAKHRYILSATFEDQTDLIKDFGINSESIINALIPKDRKDIGQRLILAPKRFDPSLFDNDIYKLAKEYSENNINVVVLVPSYSKAEPWIKNGGIMLNDGDINENITELKSKQGGLYVLVNRYDGVDLNGDMCRILIMDGYPSFTSSKELYSEMRLDSVKASLKAQIIEQGLGRGVRSGSDFCTVILMGNDLLQFLGNRNNLQYFTSVTRKQLEMGLTLLDEESKEDSITTIKETIDFCLSQNIDWRAFHSQGISKVDVDVLNEEKIKNINIAVYEKEAIDLFRARNYSGSKDVIVKKVIDGIPISSKQKGWYFQFSAQLLYLENKVASNDLQLAASANATHMFQTKLGNNYTKIAVHEEQSSNVKKFLSEFSKSQDFKIYLEEVLNNFKYSPDINYTKFENALANVGRMIGFYAQEPELEFGNGPDVLWGMTDNHFLILEAKSMAIHEEITRDNIGQLLQSGEWFKKQYGDTAKQTLVTLQSPKIKGYNVNPSENTKVIDEQALEKIRKNLTQYANAICGIGVNAITPMEISKLLVAHFFTPPLFRNTYLSDIVSKRQFTL</sequence>
<name>A0ABS8LUW9_9FLAO</name>
<evidence type="ECO:0000259" key="1">
    <source>
        <dbReference type="PROSITE" id="PS51192"/>
    </source>
</evidence>
<dbReference type="Proteomes" id="UP001430700">
    <property type="component" value="Unassembled WGS sequence"/>
</dbReference>
<keyword evidence="2" id="KW-0378">Hydrolase</keyword>
<feature type="domain" description="Helicase ATP-binding" evidence="1">
    <location>
        <begin position="47"/>
        <end position="308"/>
    </location>
</feature>